<dbReference type="Pfam" id="PF00884">
    <property type="entry name" value="Sulfatase"/>
    <property type="match status" value="1"/>
</dbReference>
<gene>
    <name evidence="6" type="ORF">MZV50_11190</name>
</gene>
<accession>A0ABY5A1Q3</accession>
<dbReference type="PROSITE" id="PS00523">
    <property type="entry name" value="SULFATASE_1"/>
    <property type="match status" value="1"/>
</dbReference>
<dbReference type="PANTHER" id="PTHR42693:SF33">
    <property type="entry name" value="ARYLSULFATASE"/>
    <property type="match status" value="1"/>
</dbReference>
<feature type="domain" description="Sulfatase N-terminal" evidence="5">
    <location>
        <begin position="22"/>
        <end position="430"/>
    </location>
</feature>
<keyword evidence="2" id="KW-0479">Metal-binding</keyword>
<reference evidence="6 7" key="1">
    <citation type="submission" date="2022-04" db="EMBL/GenBank/DDBJ databases">
        <title>Genome sequence of soybean root-associated Caulobacter segnis RL271.</title>
        <authorList>
            <person name="Longley R."/>
            <person name="Bonito G."/>
            <person name="Trigodet F."/>
            <person name="Crosson S."/>
            <person name="Fiebig A."/>
        </authorList>
    </citation>
    <scope>NUCLEOTIDE SEQUENCE [LARGE SCALE GENOMIC DNA]</scope>
    <source>
        <strain evidence="6 7">RL271</strain>
    </source>
</reference>
<evidence type="ECO:0000313" key="7">
    <source>
        <dbReference type="Proteomes" id="UP001057520"/>
    </source>
</evidence>
<dbReference type="CDD" id="cd16025">
    <property type="entry name" value="PAS_like"/>
    <property type="match status" value="1"/>
</dbReference>
<evidence type="ECO:0000313" key="6">
    <source>
        <dbReference type="EMBL" id="USQ98061.1"/>
    </source>
</evidence>
<protein>
    <submittedName>
        <fullName evidence="6">Arylsulfatase</fullName>
    </submittedName>
</protein>
<evidence type="ECO:0000256" key="3">
    <source>
        <dbReference type="ARBA" id="ARBA00022801"/>
    </source>
</evidence>
<dbReference type="Gene3D" id="3.40.720.10">
    <property type="entry name" value="Alkaline Phosphatase, subunit A"/>
    <property type="match status" value="1"/>
</dbReference>
<keyword evidence="4" id="KW-0106">Calcium</keyword>
<name>A0ABY5A1Q3_9CAUL</name>
<organism evidence="6 7">
    <name type="scientific">Caulobacter segnis</name>
    <dbReference type="NCBI Taxonomy" id="88688"/>
    <lineage>
        <taxon>Bacteria</taxon>
        <taxon>Pseudomonadati</taxon>
        <taxon>Pseudomonadota</taxon>
        <taxon>Alphaproteobacteria</taxon>
        <taxon>Caulobacterales</taxon>
        <taxon>Caulobacteraceae</taxon>
        <taxon>Caulobacter</taxon>
    </lineage>
</organism>
<proteinExistence type="inferred from homology"/>
<keyword evidence="3" id="KW-0378">Hydrolase</keyword>
<dbReference type="EMBL" id="CP096040">
    <property type="protein sequence ID" value="USQ98061.1"/>
    <property type="molecule type" value="Genomic_DNA"/>
</dbReference>
<dbReference type="InterPro" id="IPR050738">
    <property type="entry name" value="Sulfatase"/>
</dbReference>
<dbReference type="Proteomes" id="UP001057520">
    <property type="component" value="Chromosome"/>
</dbReference>
<dbReference type="Gene3D" id="3.30.1120.10">
    <property type="match status" value="1"/>
</dbReference>
<evidence type="ECO:0000256" key="4">
    <source>
        <dbReference type="ARBA" id="ARBA00022837"/>
    </source>
</evidence>
<dbReference type="InterPro" id="IPR000917">
    <property type="entry name" value="Sulfatase_N"/>
</dbReference>
<dbReference type="InterPro" id="IPR017850">
    <property type="entry name" value="Alkaline_phosphatase_core_sf"/>
</dbReference>
<evidence type="ECO:0000259" key="5">
    <source>
        <dbReference type="Pfam" id="PF00884"/>
    </source>
</evidence>
<dbReference type="SUPFAM" id="SSF53649">
    <property type="entry name" value="Alkaline phosphatase-like"/>
    <property type="match status" value="1"/>
</dbReference>
<comment type="similarity">
    <text evidence="1">Belongs to the sulfatase family.</text>
</comment>
<dbReference type="PANTHER" id="PTHR42693">
    <property type="entry name" value="ARYLSULFATASE FAMILY MEMBER"/>
    <property type="match status" value="1"/>
</dbReference>
<dbReference type="InterPro" id="IPR024607">
    <property type="entry name" value="Sulfatase_CS"/>
</dbReference>
<sequence length="559" mass="61457">MAGTAMSLVVAGPAGAAGRNKPDIVVIVFDDLGFSDFGCFGSEIETPAIDALAKAGLRYTAFDTKAICSPSRAALLTGRNGHTVNMADLAAGEGPGAEARSATTPGVMRRDAQMLPDALRRAGYATFAMGKWHLAPVWEDGLPGNNAHWPLQVGFDRFYGFKMGWDDQYRPRLIRQNEAIGQPDAPGYHFSKAIVDESIAAIDGTPKDKPYFLYLALGATHAPLQVPKPYVDRYRGRFDAGWDSLREARFKRMKAMGILPEDCALPAANSGDRRWADLSDDERKVYARYMETYAGFLTHADEQVGRLVEHLRHTRRLDNTLILVISDNGGSAEAGQPGSFDQLYPPKPADVAKLAADLDALQTHHIGYQRPWAMLSDTPYRRYKGWPHLGGVRTPLIASWPAGIRDAGAVRRQAVDIIDLAPTLVEAAGARFAGTLDGQAQLPVAGRSIAATFKSSSAPDPRPVQYFELRGNRAIRLGRWRAVAVHRLGTRFEDDRWALYDLKADPAEARDLAASMPRKLEELKAAWWGEAKRYGALPLGEGPEYVRKLDRYRDAFLPD</sequence>
<evidence type="ECO:0000256" key="1">
    <source>
        <dbReference type="ARBA" id="ARBA00008779"/>
    </source>
</evidence>
<keyword evidence="7" id="KW-1185">Reference proteome</keyword>
<evidence type="ECO:0000256" key="2">
    <source>
        <dbReference type="ARBA" id="ARBA00022723"/>
    </source>
</evidence>